<keyword evidence="1" id="KW-0472">Membrane</keyword>
<accession>A0A6J1JED8</accession>
<reference evidence="3 4" key="1">
    <citation type="submission" date="2025-04" db="UniProtKB">
        <authorList>
            <consortium name="RefSeq"/>
        </authorList>
    </citation>
    <scope>IDENTIFICATION</scope>
    <source>
        <tissue evidence="3 4">Young leaves</tissue>
    </source>
</reference>
<dbReference type="GeneID" id="111486136"/>
<feature type="transmembrane region" description="Helical" evidence="1">
    <location>
        <begin position="193"/>
        <end position="214"/>
    </location>
</feature>
<dbReference type="PANTHER" id="PTHR36000">
    <property type="entry name" value="DEFECTIVE 1273 PROTEIN, PUTATIVE-RELATED"/>
    <property type="match status" value="1"/>
</dbReference>
<evidence type="ECO:0000313" key="4">
    <source>
        <dbReference type="RefSeq" id="XP_022988927.1"/>
    </source>
</evidence>
<name>A0A6J1JED8_CUCMA</name>
<dbReference type="KEGG" id="cmax:111486136"/>
<keyword evidence="2" id="KW-1185">Reference proteome</keyword>
<proteinExistence type="predicted"/>
<dbReference type="OrthoDB" id="1934999at2759"/>
<dbReference type="RefSeq" id="XP_022988927.1">
    <property type="nucleotide sequence ID" value="XM_023133159.1"/>
</dbReference>
<feature type="transmembrane region" description="Helical" evidence="1">
    <location>
        <begin position="166"/>
        <end position="187"/>
    </location>
</feature>
<dbReference type="PANTHER" id="PTHR36000:SF2">
    <property type="entry name" value="DEFECTIVE 1273 PROTEIN, PUTATIVE-RELATED"/>
    <property type="match status" value="1"/>
</dbReference>
<gene>
    <name evidence="3 4" type="primary">LOC111486136</name>
</gene>
<evidence type="ECO:0000313" key="3">
    <source>
        <dbReference type="RefSeq" id="XP_022988926.1"/>
    </source>
</evidence>
<keyword evidence="1" id="KW-1133">Transmembrane helix</keyword>
<keyword evidence="1" id="KW-0812">Transmembrane</keyword>
<sequence>MATHLQISAKMALHAPVLLAPRLRSPECSHVVSLKPHKRIQNARSMVSCAMNMSAGQSDDPGRASWDSLKNRVKKLWDNSPEPVKCFPWNEALNNFIQLIADLILSVIKYLSVPLLVVTSLSEMSYCAHEKKLLIVPFPLIIGFSVAEVMRQTALSLSPILKDLEVPWHLITIALFFTLIKLPGPYYPYWGRIFLPHFANGGLLRTVWSMFFWFRRPRRTSMLLKQKENHLDTPKN</sequence>
<dbReference type="RefSeq" id="XP_022988926.1">
    <property type="nucleotide sequence ID" value="XM_023133158.1"/>
</dbReference>
<evidence type="ECO:0000313" key="2">
    <source>
        <dbReference type="Proteomes" id="UP000504608"/>
    </source>
</evidence>
<dbReference type="AlphaFoldDB" id="A0A6J1JED8"/>
<organism evidence="2 4">
    <name type="scientific">Cucurbita maxima</name>
    <name type="common">Pumpkin</name>
    <name type="synonym">Winter squash</name>
    <dbReference type="NCBI Taxonomy" id="3661"/>
    <lineage>
        <taxon>Eukaryota</taxon>
        <taxon>Viridiplantae</taxon>
        <taxon>Streptophyta</taxon>
        <taxon>Embryophyta</taxon>
        <taxon>Tracheophyta</taxon>
        <taxon>Spermatophyta</taxon>
        <taxon>Magnoliopsida</taxon>
        <taxon>eudicotyledons</taxon>
        <taxon>Gunneridae</taxon>
        <taxon>Pentapetalae</taxon>
        <taxon>rosids</taxon>
        <taxon>fabids</taxon>
        <taxon>Cucurbitales</taxon>
        <taxon>Cucurbitaceae</taxon>
        <taxon>Cucurbiteae</taxon>
        <taxon>Cucurbita</taxon>
    </lineage>
</organism>
<dbReference type="Proteomes" id="UP000504608">
    <property type="component" value="Unplaced"/>
</dbReference>
<evidence type="ECO:0000256" key="1">
    <source>
        <dbReference type="SAM" id="Phobius"/>
    </source>
</evidence>
<protein>
    <submittedName>
        <fullName evidence="3 4">Uncharacterized protein LOC111486136</fullName>
    </submittedName>
</protein>
<feature type="transmembrane region" description="Helical" evidence="1">
    <location>
        <begin position="133"/>
        <end position="154"/>
    </location>
</feature>
<feature type="transmembrane region" description="Helical" evidence="1">
    <location>
        <begin position="99"/>
        <end position="121"/>
    </location>
</feature>